<dbReference type="Gene3D" id="3.10.129.10">
    <property type="entry name" value="Hotdog Thioesterase"/>
    <property type="match status" value="1"/>
</dbReference>
<accession>X1CRR7</accession>
<dbReference type="InterPro" id="IPR013114">
    <property type="entry name" value="FabA_FabZ"/>
</dbReference>
<dbReference type="GO" id="GO:0019171">
    <property type="term" value="F:(3R)-hydroxyacyl-[acyl-carrier-protein] dehydratase activity"/>
    <property type="evidence" value="ECO:0007669"/>
    <property type="project" value="UniProtKB-EC"/>
</dbReference>
<dbReference type="GO" id="GO:0005737">
    <property type="term" value="C:cytoplasm"/>
    <property type="evidence" value="ECO:0007669"/>
    <property type="project" value="UniProtKB-SubCell"/>
</dbReference>
<dbReference type="HAMAP" id="MF_00406">
    <property type="entry name" value="FabZ"/>
    <property type="match status" value="1"/>
</dbReference>
<dbReference type="NCBIfam" id="TIGR01750">
    <property type="entry name" value="fabZ"/>
    <property type="match status" value="1"/>
</dbReference>
<evidence type="ECO:0000256" key="2">
    <source>
        <dbReference type="ARBA" id="ARBA00013167"/>
    </source>
</evidence>
<name>X1CRR7_9ZZZZ</name>
<keyword evidence="5" id="KW-0441">Lipid A biosynthesis</keyword>
<evidence type="ECO:0000256" key="5">
    <source>
        <dbReference type="ARBA" id="ARBA00022556"/>
    </source>
</evidence>
<dbReference type="GO" id="GO:0016020">
    <property type="term" value="C:membrane"/>
    <property type="evidence" value="ECO:0007669"/>
    <property type="project" value="GOC"/>
</dbReference>
<evidence type="ECO:0000313" key="9">
    <source>
        <dbReference type="EMBL" id="GAG98803.1"/>
    </source>
</evidence>
<dbReference type="CDD" id="cd01288">
    <property type="entry name" value="FabZ"/>
    <property type="match status" value="1"/>
</dbReference>
<dbReference type="PANTHER" id="PTHR30272:SF1">
    <property type="entry name" value="3-HYDROXYACYL-[ACYL-CARRIER-PROTEIN] DEHYDRATASE"/>
    <property type="match status" value="1"/>
</dbReference>
<keyword evidence="3" id="KW-0963">Cytoplasm</keyword>
<evidence type="ECO:0000256" key="4">
    <source>
        <dbReference type="ARBA" id="ARBA00022516"/>
    </source>
</evidence>
<evidence type="ECO:0000256" key="7">
    <source>
        <dbReference type="ARBA" id="ARBA00023239"/>
    </source>
</evidence>
<keyword evidence="4" id="KW-0444">Lipid biosynthesis</keyword>
<comment type="subcellular location">
    <subcellularLocation>
        <location evidence="1">Cytoplasm</location>
    </subcellularLocation>
</comment>
<sequence length="189" mass="21284">GAPIKGQILAARPGHQSNIEFARMIRAIYKKQRITKKYRDVTTKGVIFDNVAIQKIIPHRYPFLLIDIVTEFEPGKRIVGIKNVTFNEQFFIGHFPGRPIMPGVLIVEAMAQTGGILLLKDDDEVENKLVVFMSLNNVKFRKSVVPGDQLVMELTMLKARRNTFKMGGKVFVKGELVAEAEMMAGIVDR</sequence>
<gene>
    <name evidence="9" type="ORF">S01H4_45395</name>
</gene>
<comment type="caution">
    <text evidence="9">The sequence shown here is derived from an EMBL/GenBank/DDBJ whole genome shotgun (WGS) entry which is preliminary data.</text>
</comment>
<dbReference type="FunFam" id="3.10.129.10:FF:000001">
    <property type="entry name" value="3-hydroxyacyl-[acyl-carrier-protein] dehydratase FabZ"/>
    <property type="match status" value="1"/>
</dbReference>
<keyword evidence="7" id="KW-0456">Lyase</keyword>
<dbReference type="GO" id="GO:0006633">
    <property type="term" value="P:fatty acid biosynthetic process"/>
    <property type="evidence" value="ECO:0007669"/>
    <property type="project" value="InterPro"/>
</dbReference>
<dbReference type="Pfam" id="PF07977">
    <property type="entry name" value="FabA"/>
    <property type="match status" value="1"/>
</dbReference>
<dbReference type="PANTHER" id="PTHR30272">
    <property type="entry name" value="3-HYDROXYACYL-[ACYL-CARRIER-PROTEIN] DEHYDRATASE"/>
    <property type="match status" value="1"/>
</dbReference>
<comment type="function">
    <text evidence="8">Involved in unsaturated fatty acids biosynthesis. Catalyzes the dehydration of short chain beta-hydroxyacyl-ACPs and long chain saturated and unsaturated beta-hydroxyacyl-ACPs.</text>
</comment>
<feature type="non-terminal residue" evidence="9">
    <location>
        <position position="1"/>
    </location>
</feature>
<dbReference type="SUPFAM" id="SSF54637">
    <property type="entry name" value="Thioesterase/thiol ester dehydrase-isomerase"/>
    <property type="match status" value="1"/>
</dbReference>
<organism evidence="9">
    <name type="scientific">marine sediment metagenome</name>
    <dbReference type="NCBI Taxonomy" id="412755"/>
    <lineage>
        <taxon>unclassified sequences</taxon>
        <taxon>metagenomes</taxon>
        <taxon>ecological metagenomes</taxon>
    </lineage>
</organism>
<dbReference type="EMBL" id="BART01025268">
    <property type="protein sequence ID" value="GAG98803.1"/>
    <property type="molecule type" value="Genomic_DNA"/>
</dbReference>
<dbReference type="AlphaFoldDB" id="X1CRR7"/>
<reference evidence="9" key="1">
    <citation type="journal article" date="2014" name="Front. Microbiol.">
        <title>High frequency of phylogenetically diverse reductive dehalogenase-homologous genes in deep subseafloor sedimentary metagenomes.</title>
        <authorList>
            <person name="Kawai M."/>
            <person name="Futagami T."/>
            <person name="Toyoda A."/>
            <person name="Takaki Y."/>
            <person name="Nishi S."/>
            <person name="Hori S."/>
            <person name="Arai W."/>
            <person name="Tsubouchi T."/>
            <person name="Morono Y."/>
            <person name="Uchiyama I."/>
            <person name="Ito T."/>
            <person name="Fujiyama A."/>
            <person name="Inagaki F."/>
            <person name="Takami H."/>
        </authorList>
    </citation>
    <scope>NUCLEOTIDE SEQUENCE</scope>
    <source>
        <strain evidence="9">Expedition CK06-06</strain>
    </source>
</reference>
<keyword evidence="6" id="KW-0443">Lipid metabolism</keyword>
<dbReference type="InterPro" id="IPR010084">
    <property type="entry name" value="FabZ"/>
</dbReference>
<dbReference type="InterPro" id="IPR029069">
    <property type="entry name" value="HotDog_dom_sf"/>
</dbReference>
<dbReference type="GO" id="GO:0009245">
    <property type="term" value="P:lipid A biosynthetic process"/>
    <property type="evidence" value="ECO:0007669"/>
    <property type="project" value="UniProtKB-KW"/>
</dbReference>
<proteinExistence type="inferred from homology"/>
<evidence type="ECO:0000256" key="6">
    <source>
        <dbReference type="ARBA" id="ARBA00023098"/>
    </source>
</evidence>
<evidence type="ECO:0000256" key="8">
    <source>
        <dbReference type="ARBA" id="ARBA00025049"/>
    </source>
</evidence>
<evidence type="ECO:0000256" key="1">
    <source>
        <dbReference type="ARBA" id="ARBA00004496"/>
    </source>
</evidence>
<dbReference type="NCBIfam" id="NF000582">
    <property type="entry name" value="PRK00006.1"/>
    <property type="match status" value="1"/>
</dbReference>
<evidence type="ECO:0000256" key="3">
    <source>
        <dbReference type="ARBA" id="ARBA00022490"/>
    </source>
</evidence>
<dbReference type="EC" id="4.2.1.59" evidence="2"/>
<protein>
    <recommendedName>
        <fullName evidence="2">3-hydroxyacyl-[acyl-carrier-protein] dehydratase</fullName>
        <ecNumber evidence="2">4.2.1.59</ecNumber>
    </recommendedName>
</protein>